<feature type="domain" description="MvdD-like pre-ATP grasp" evidence="1">
    <location>
        <begin position="10"/>
        <end position="114"/>
    </location>
</feature>
<sequence length="313" mass="35316">MILVLAQPFDATTGLVLDELKRRSVPVVLMDVAWFPAQVTLAAHLRDGNWDGYLRLGGGIVELAEIRAVYYRKPGGHWVSDRLSPQERVIAEREARIGFGGLLFSLEVFWLPHPARVADAEYKPAQLAAARRAGLAVPDTLITNRPDDARAFVERHNWDVVYKTLTPVAVIRDGSGWHTYTTPVTPQFFDDDAIRFTAHLFQRCVHKEYDVRLVCVGDRMFAVEIDSPVGDWRRTYDTNKYRVGEVPDQVAAGMRALLKSFGLNFCAADFAVDHDGLWWFLDLNPNGQWAWLEQATRAPISRAIADLLERNAS</sequence>
<dbReference type="InterPro" id="IPR048936">
    <property type="entry name" value="MvdD-like_ATPgrasp"/>
</dbReference>
<comment type="caution">
    <text evidence="2">The sequence shown here is derived from an EMBL/GenBank/DDBJ whole genome shotgun (WGS) entry which is preliminary data.</text>
</comment>
<dbReference type="GO" id="GO:0009432">
    <property type="term" value="P:SOS response"/>
    <property type="evidence" value="ECO:0007669"/>
    <property type="project" value="TreeGrafter"/>
</dbReference>
<dbReference type="GO" id="GO:0005737">
    <property type="term" value="C:cytoplasm"/>
    <property type="evidence" value="ECO:0007669"/>
    <property type="project" value="TreeGrafter"/>
</dbReference>
<dbReference type="STRING" id="1469144.LI90_4309"/>
<keyword evidence="3" id="KW-1185">Reference proteome</keyword>
<dbReference type="Proteomes" id="UP000070188">
    <property type="component" value="Unassembled WGS sequence"/>
</dbReference>
<proteinExistence type="predicted"/>
<evidence type="ECO:0000259" key="1">
    <source>
        <dbReference type="Pfam" id="PF21068"/>
    </source>
</evidence>
<dbReference type="OrthoDB" id="9794735at2"/>
<dbReference type="PANTHER" id="PTHR21621">
    <property type="entry name" value="RIBOSOMAL PROTEIN S6 MODIFICATION PROTEIN"/>
    <property type="match status" value="1"/>
</dbReference>
<dbReference type="Pfam" id="PF21068">
    <property type="entry name" value="ATPgraspMvdD"/>
    <property type="match status" value="1"/>
</dbReference>
<evidence type="ECO:0000313" key="2">
    <source>
        <dbReference type="EMBL" id="KWX03258.1"/>
    </source>
</evidence>
<gene>
    <name evidence="2" type="ORF">LI90_4309</name>
</gene>
<dbReference type="PANTHER" id="PTHR21621:SF0">
    <property type="entry name" value="BETA-CITRYLGLUTAMATE SYNTHASE B-RELATED"/>
    <property type="match status" value="1"/>
</dbReference>
<evidence type="ECO:0000313" key="3">
    <source>
        <dbReference type="Proteomes" id="UP000070188"/>
    </source>
</evidence>
<reference evidence="3" key="1">
    <citation type="submission" date="2015-04" db="EMBL/GenBank/DDBJ databases">
        <title>Physiological reanalysis, assessment of diazotrophy, and genome sequences of multiple isolates of Streptomyces thermoautotrophicus.</title>
        <authorList>
            <person name="MacKellar D.C."/>
            <person name="Lieber L."/>
            <person name="Norman J."/>
            <person name="Bolger A."/>
            <person name="Tobin C."/>
            <person name="Murray J.W."/>
            <person name="Chang R."/>
            <person name="Ford T."/>
            <person name="Nguyen P.Q."/>
            <person name="Woodward J."/>
            <person name="Permingeat H."/>
            <person name="Joshi N.S."/>
            <person name="Silver P.A."/>
            <person name="Usadel B."/>
            <person name="Rutherford A.W."/>
            <person name="Friesen M."/>
            <person name="Prell J."/>
        </authorList>
    </citation>
    <scope>NUCLEOTIDE SEQUENCE [LARGE SCALE GENOMIC DNA]</scope>
    <source>
        <strain evidence="3">H1</strain>
    </source>
</reference>
<dbReference type="RefSeq" id="WP_066890862.1">
    <property type="nucleotide sequence ID" value="NZ_LAXD01000001.1"/>
</dbReference>
<name>A0A132MZC9_9ACTN</name>
<dbReference type="Gene3D" id="3.30.470.20">
    <property type="entry name" value="ATP-grasp fold, B domain"/>
    <property type="match status" value="1"/>
</dbReference>
<protein>
    <submittedName>
        <fullName evidence="2">RimK domain protein ATP-grasp</fullName>
    </submittedName>
</protein>
<accession>A0A132MZC9</accession>
<dbReference type="GO" id="GO:0018169">
    <property type="term" value="F:ribosomal S6-glutamic acid ligase activity"/>
    <property type="evidence" value="ECO:0007669"/>
    <property type="project" value="TreeGrafter"/>
</dbReference>
<dbReference type="SUPFAM" id="SSF56059">
    <property type="entry name" value="Glutathione synthetase ATP-binding domain-like"/>
    <property type="match status" value="1"/>
</dbReference>
<dbReference type="NCBIfam" id="TIGR04187">
    <property type="entry name" value="GRASP_SAV_5884"/>
    <property type="match status" value="1"/>
</dbReference>
<dbReference type="InterPro" id="IPR026449">
    <property type="entry name" value="GRASP_SAV_5884"/>
</dbReference>
<dbReference type="AlphaFoldDB" id="A0A132MZC9"/>
<dbReference type="EMBL" id="LAXD01000001">
    <property type="protein sequence ID" value="KWX03258.1"/>
    <property type="molecule type" value="Genomic_DNA"/>
</dbReference>
<dbReference type="PATRIC" id="fig|1469144.10.peg.4627"/>
<organism evidence="2 3">
    <name type="scientific">Carbonactinospora thermoautotrophica</name>
    <dbReference type="NCBI Taxonomy" id="1469144"/>
    <lineage>
        <taxon>Bacteria</taxon>
        <taxon>Bacillati</taxon>
        <taxon>Actinomycetota</taxon>
        <taxon>Actinomycetes</taxon>
        <taxon>Kitasatosporales</taxon>
        <taxon>Carbonactinosporaceae</taxon>
        <taxon>Carbonactinospora</taxon>
    </lineage>
</organism>